<dbReference type="Pfam" id="PF00534">
    <property type="entry name" value="Glycos_transf_1"/>
    <property type="match status" value="1"/>
</dbReference>
<dbReference type="CDD" id="cd03801">
    <property type="entry name" value="GT4_PimA-like"/>
    <property type="match status" value="1"/>
</dbReference>
<sequence length="169" mass="18738">MPRKGVLLVLEVMQQLKAYAGITLTIVGHGEMQQEIEDCIIEYGLEDTVRLTGKVPYEEVRSYYDSHDVFFFTSLRDSNGVQVIEAMAFGMPVITLNLHGQGIIVSDETGIRCSPESPAIAVAELKEAVLELYNNPAKVSSMSAAAAKYAAKQKWPEKINDTVTNYYPF</sequence>
<dbReference type="PANTHER" id="PTHR45947">
    <property type="entry name" value="SULFOQUINOVOSYL TRANSFERASE SQD2"/>
    <property type="match status" value="1"/>
</dbReference>
<dbReference type="Proteomes" id="UP000566071">
    <property type="component" value="Unassembled WGS sequence"/>
</dbReference>
<accession>A0ABX1W3A8</accession>
<dbReference type="SUPFAM" id="SSF53756">
    <property type="entry name" value="UDP-Glycosyltransferase/glycogen phosphorylase"/>
    <property type="match status" value="1"/>
</dbReference>
<organism evidence="2 3">
    <name type="scientific">Mucilaginibacter humi</name>
    <dbReference type="NCBI Taxonomy" id="2732510"/>
    <lineage>
        <taxon>Bacteria</taxon>
        <taxon>Pseudomonadati</taxon>
        <taxon>Bacteroidota</taxon>
        <taxon>Sphingobacteriia</taxon>
        <taxon>Sphingobacteriales</taxon>
        <taxon>Sphingobacteriaceae</taxon>
        <taxon>Mucilaginibacter</taxon>
    </lineage>
</organism>
<dbReference type="InterPro" id="IPR050194">
    <property type="entry name" value="Glycosyltransferase_grp1"/>
</dbReference>
<dbReference type="PANTHER" id="PTHR45947:SF3">
    <property type="entry name" value="SULFOQUINOVOSYL TRANSFERASE SQD2"/>
    <property type="match status" value="1"/>
</dbReference>
<dbReference type="EMBL" id="JABFCR010000011">
    <property type="protein sequence ID" value="NNU33470.1"/>
    <property type="molecule type" value="Genomic_DNA"/>
</dbReference>
<evidence type="ECO:0000313" key="2">
    <source>
        <dbReference type="EMBL" id="NNU33470.1"/>
    </source>
</evidence>
<gene>
    <name evidence="2" type="ORF">HK413_03600</name>
</gene>
<dbReference type="InterPro" id="IPR001296">
    <property type="entry name" value="Glyco_trans_1"/>
</dbReference>
<feature type="domain" description="Glycosyl transferase family 1" evidence="1">
    <location>
        <begin position="2"/>
        <end position="148"/>
    </location>
</feature>
<reference evidence="2 3" key="1">
    <citation type="submission" date="2020-05" db="EMBL/GenBank/DDBJ databases">
        <authorList>
            <person name="Khan S.A."/>
            <person name="Jeon C.O."/>
            <person name="Chun B.H."/>
        </authorList>
    </citation>
    <scope>NUCLEOTIDE SEQUENCE [LARGE SCALE GENOMIC DNA]</scope>
    <source>
        <strain evidence="2 3">S1162</strain>
    </source>
</reference>
<dbReference type="Gene3D" id="3.40.50.2000">
    <property type="entry name" value="Glycogen Phosphorylase B"/>
    <property type="match status" value="2"/>
</dbReference>
<keyword evidence="3" id="KW-1185">Reference proteome</keyword>
<evidence type="ECO:0000313" key="3">
    <source>
        <dbReference type="Proteomes" id="UP000566071"/>
    </source>
</evidence>
<protein>
    <submittedName>
        <fullName evidence="2">Glycosyltransferase family 4 protein</fullName>
    </submittedName>
</protein>
<name>A0ABX1W3A8_9SPHI</name>
<proteinExistence type="predicted"/>
<evidence type="ECO:0000259" key="1">
    <source>
        <dbReference type="Pfam" id="PF00534"/>
    </source>
</evidence>
<comment type="caution">
    <text evidence="2">The sequence shown here is derived from an EMBL/GenBank/DDBJ whole genome shotgun (WGS) entry which is preliminary data.</text>
</comment>